<feature type="domain" description="Oxidoreductase-like" evidence="2">
    <location>
        <begin position="126"/>
        <end position="170"/>
    </location>
</feature>
<sequence>MEAFIGRTRASLISSCRLCSACRSRIISSRLVRLNARCDMAQRRLKGNIAAPGEQAQPLQGFYADLLENPVHSAQNRTRSQPAPLPPDDLSMNEKDERLRRARVVFGSRLAGPREREDQLRRESTTIAGVIVPPRPSEPDNCCMSGCVNCVWDRYRDELEDWAAASAEARVKLQSQSGEQVTEEIGTAPATPLHAAVNKDDDGGRRDTNWTASEDSSADLFSDIPVGIREFMRMEKKLKQRHQQERVLEG</sequence>
<dbReference type="EMBL" id="ML996567">
    <property type="protein sequence ID" value="KAF2761096.1"/>
    <property type="molecule type" value="Genomic_DNA"/>
</dbReference>
<reference evidence="3" key="1">
    <citation type="journal article" date="2020" name="Stud. Mycol.">
        <title>101 Dothideomycetes genomes: a test case for predicting lifestyles and emergence of pathogens.</title>
        <authorList>
            <person name="Haridas S."/>
            <person name="Albert R."/>
            <person name="Binder M."/>
            <person name="Bloem J."/>
            <person name="Labutti K."/>
            <person name="Salamov A."/>
            <person name="Andreopoulos B."/>
            <person name="Baker S."/>
            <person name="Barry K."/>
            <person name="Bills G."/>
            <person name="Bluhm B."/>
            <person name="Cannon C."/>
            <person name="Castanera R."/>
            <person name="Culley D."/>
            <person name="Daum C."/>
            <person name="Ezra D."/>
            <person name="Gonzalez J."/>
            <person name="Henrissat B."/>
            <person name="Kuo A."/>
            <person name="Liang C."/>
            <person name="Lipzen A."/>
            <person name="Lutzoni F."/>
            <person name="Magnuson J."/>
            <person name="Mondo S."/>
            <person name="Nolan M."/>
            <person name="Ohm R."/>
            <person name="Pangilinan J."/>
            <person name="Park H.-J."/>
            <person name="Ramirez L."/>
            <person name="Alfaro M."/>
            <person name="Sun H."/>
            <person name="Tritt A."/>
            <person name="Yoshinaga Y."/>
            <person name="Zwiers L.-H."/>
            <person name="Turgeon B."/>
            <person name="Goodwin S."/>
            <person name="Spatafora J."/>
            <person name="Crous P."/>
            <person name="Grigoriev I."/>
        </authorList>
    </citation>
    <scope>NUCLEOTIDE SEQUENCE</scope>
    <source>
        <strain evidence="3">CBS 121739</strain>
    </source>
</reference>
<organism evidence="3 4">
    <name type="scientific">Pseudovirgaria hyperparasitica</name>
    <dbReference type="NCBI Taxonomy" id="470096"/>
    <lineage>
        <taxon>Eukaryota</taxon>
        <taxon>Fungi</taxon>
        <taxon>Dikarya</taxon>
        <taxon>Ascomycota</taxon>
        <taxon>Pezizomycotina</taxon>
        <taxon>Dothideomycetes</taxon>
        <taxon>Dothideomycetes incertae sedis</taxon>
        <taxon>Acrospermales</taxon>
        <taxon>Acrospermaceae</taxon>
        <taxon>Pseudovirgaria</taxon>
    </lineage>
</organism>
<dbReference type="PANTHER" id="PTHR21193:SF3">
    <property type="entry name" value="OXIDOREDUCTASE-LIKE DOMAIN-CONTAINING PROTEIN 1"/>
    <property type="match status" value="1"/>
</dbReference>
<feature type="region of interest" description="Disordered" evidence="1">
    <location>
        <begin position="176"/>
        <end position="217"/>
    </location>
</feature>
<dbReference type="GeneID" id="54490334"/>
<dbReference type="AlphaFoldDB" id="A0A6A6WGK7"/>
<evidence type="ECO:0000313" key="4">
    <source>
        <dbReference type="Proteomes" id="UP000799437"/>
    </source>
</evidence>
<name>A0A6A6WGK7_9PEZI</name>
<dbReference type="RefSeq" id="XP_033603547.1">
    <property type="nucleotide sequence ID" value="XM_033749280.1"/>
</dbReference>
<feature type="compositionally biased region" description="Basic and acidic residues" evidence="1">
    <location>
        <begin position="197"/>
        <end position="208"/>
    </location>
</feature>
<evidence type="ECO:0000313" key="3">
    <source>
        <dbReference type="EMBL" id="KAF2761096.1"/>
    </source>
</evidence>
<protein>
    <recommendedName>
        <fullName evidence="2">Oxidoreductase-like domain-containing protein</fullName>
    </recommendedName>
</protein>
<dbReference type="InterPro" id="IPR019180">
    <property type="entry name" value="Oxidoreductase-like_N"/>
</dbReference>
<dbReference type="InterPro" id="IPR039251">
    <property type="entry name" value="OXLD1"/>
</dbReference>
<evidence type="ECO:0000256" key="1">
    <source>
        <dbReference type="SAM" id="MobiDB-lite"/>
    </source>
</evidence>
<accession>A0A6A6WGK7</accession>
<keyword evidence="4" id="KW-1185">Reference proteome</keyword>
<proteinExistence type="predicted"/>
<dbReference type="Proteomes" id="UP000799437">
    <property type="component" value="Unassembled WGS sequence"/>
</dbReference>
<evidence type="ECO:0000259" key="2">
    <source>
        <dbReference type="Pfam" id="PF09791"/>
    </source>
</evidence>
<dbReference type="PANTHER" id="PTHR21193">
    <property type="entry name" value="OXIDOREDUCTASE-LIKE DOMAIN-CONTAINING PROTEIN 1"/>
    <property type="match status" value="1"/>
</dbReference>
<dbReference type="Pfam" id="PF09791">
    <property type="entry name" value="Oxidored-like"/>
    <property type="match status" value="1"/>
</dbReference>
<gene>
    <name evidence="3" type="ORF">EJ05DRAFT_535939</name>
</gene>
<dbReference type="OrthoDB" id="10064411at2759"/>
<dbReference type="GO" id="GO:0005739">
    <property type="term" value="C:mitochondrion"/>
    <property type="evidence" value="ECO:0007669"/>
    <property type="project" value="TreeGrafter"/>
</dbReference>